<evidence type="ECO:0000256" key="7">
    <source>
        <dbReference type="ARBA" id="ARBA00022777"/>
    </source>
</evidence>
<feature type="binding site" evidence="11">
    <location>
        <position position="17"/>
    </location>
    <ligand>
        <name>Mg(2+)</name>
        <dbReference type="ChEBI" id="CHEBI:18420"/>
    </ligand>
</feature>
<evidence type="ECO:0000256" key="8">
    <source>
        <dbReference type="ARBA" id="ARBA00022840"/>
    </source>
</evidence>
<protein>
    <recommendedName>
        <fullName evidence="3 11">Shikimate kinase</fullName>
        <shortName evidence="11">SK</shortName>
        <ecNumber evidence="3 11">2.7.1.71</ecNumber>
    </recommendedName>
</protein>
<dbReference type="RefSeq" id="WP_123209973.1">
    <property type="nucleotide sequence ID" value="NZ_RJVO01000001.1"/>
</dbReference>
<keyword evidence="8 11" id="KW-0067">ATP-binding</keyword>
<reference evidence="12 13" key="1">
    <citation type="submission" date="2018-10" db="EMBL/GenBank/DDBJ databases">
        <authorList>
            <person name="Chen W.-M."/>
        </authorList>
    </citation>
    <scope>NUCLEOTIDE SEQUENCE [LARGE SCALE GENOMIC DNA]</scope>
    <source>
        <strain evidence="12 13">THS-13</strain>
    </source>
</reference>
<feature type="binding site" evidence="11">
    <location>
        <position position="138"/>
    </location>
    <ligand>
        <name>substrate</name>
    </ligand>
</feature>
<proteinExistence type="inferred from homology"/>
<dbReference type="EMBL" id="RJVO01000001">
    <property type="protein sequence ID" value="ROH93121.1"/>
    <property type="molecule type" value="Genomic_DNA"/>
</dbReference>
<feature type="binding site" evidence="11">
    <location>
        <position position="35"/>
    </location>
    <ligand>
        <name>substrate</name>
    </ligand>
</feature>
<keyword evidence="13" id="KW-1185">Reference proteome</keyword>
<comment type="cofactor">
    <cofactor evidence="11">
        <name>Mg(2+)</name>
        <dbReference type="ChEBI" id="CHEBI:18420"/>
    </cofactor>
    <text evidence="11">Binds 1 Mg(2+) ion per subunit.</text>
</comment>
<feature type="binding site" evidence="11">
    <location>
        <position position="81"/>
    </location>
    <ligand>
        <name>substrate</name>
    </ligand>
</feature>
<dbReference type="InterPro" id="IPR031322">
    <property type="entry name" value="Shikimate/glucono_kinase"/>
</dbReference>
<evidence type="ECO:0000313" key="13">
    <source>
        <dbReference type="Proteomes" id="UP000282106"/>
    </source>
</evidence>
<evidence type="ECO:0000256" key="4">
    <source>
        <dbReference type="ARBA" id="ARBA00022605"/>
    </source>
</evidence>
<evidence type="ECO:0000313" key="12">
    <source>
        <dbReference type="EMBL" id="ROH93121.1"/>
    </source>
</evidence>
<evidence type="ECO:0000256" key="11">
    <source>
        <dbReference type="HAMAP-Rule" id="MF_00109"/>
    </source>
</evidence>
<comment type="subcellular location">
    <subcellularLocation>
        <location evidence="11">Cytoplasm</location>
    </subcellularLocation>
</comment>
<dbReference type="InterPro" id="IPR023000">
    <property type="entry name" value="Shikimate_kinase_CS"/>
</dbReference>
<dbReference type="FunCoup" id="A0A3N0VK95">
    <property type="interactions" value="541"/>
</dbReference>
<gene>
    <name evidence="11 12" type="primary">aroK</name>
    <name evidence="12" type="ORF">ED208_00880</name>
</gene>
<dbReference type="EC" id="2.7.1.71" evidence="3 11"/>
<dbReference type="UniPathway" id="UPA00053">
    <property type="reaction ID" value="UER00088"/>
</dbReference>
<keyword evidence="9 11" id="KW-0057">Aromatic amino acid biosynthesis</keyword>
<feature type="binding site" evidence="11">
    <location>
        <position position="119"/>
    </location>
    <ligand>
        <name>ATP</name>
        <dbReference type="ChEBI" id="CHEBI:30616"/>
    </ligand>
</feature>
<accession>A0A3N0VK95</accession>
<comment type="function">
    <text evidence="11">Catalyzes the specific phosphorylation of the 3-hydroxyl group of shikimic acid using ATP as a cosubstrate.</text>
</comment>
<sequence>MNRKSLFLVGPMGAGKTTIGKKLAEICNLEFVDSDHEIEVRTGVDIPYIFEKEGEEGFRRREQAVLADLTTRSGIVLATGGGAVLLPENRAHLSARGLVVYLHAGLEQQLARTERSEHRPLLMHGDRRETLIRLFEHRDPLYREVADLVVETDGKNARQLAREIQDALLTPPGEEV</sequence>
<dbReference type="InterPro" id="IPR027417">
    <property type="entry name" value="P-loop_NTPase"/>
</dbReference>
<evidence type="ECO:0000256" key="5">
    <source>
        <dbReference type="ARBA" id="ARBA00022679"/>
    </source>
</evidence>
<keyword evidence="5 11" id="KW-0808">Transferase</keyword>
<dbReference type="GO" id="GO:0005524">
    <property type="term" value="F:ATP binding"/>
    <property type="evidence" value="ECO:0007669"/>
    <property type="project" value="UniProtKB-UniRule"/>
</dbReference>
<keyword evidence="11" id="KW-0479">Metal-binding</keyword>
<dbReference type="NCBIfam" id="NF003456">
    <property type="entry name" value="PRK05057.1"/>
    <property type="match status" value="1"/>
</dbReference>
<dbReference type="GO" id="GO:0004765">
    <property type="term" value="F:shikimate kinase activity"/>
    <property type="evidence" value="ECO:0007669"/>
    <property type="project" value="UniProtKB-UniRule"/>
</dbReference>
<dbReference type="PANTHER" id="PTHR21087">
    <property type="entry name" value="SHIKIMATE KINASE"/>
    <property type="match status" value="1"/>
</dbReference>
<dbReference type="HAMAP" id="MF_00109">
    <property type="entry name" value="Shikimate_kinase"/>
    <property type="match status" value="1"/>
</dbReference>
<dbReference type="GO" id="GO:0009423">
    <property type="term" value="P:chorismate biosynthetic process"/>
    <property type="evidence" value="ECO:0007669"/>
    <property type="project" value="UniProtKB-UniRule"/>
</dbReference>
<dbReference type="GO" id="GO:0009073">
    <property type="term" value="P:aromatic amino acid family biosynthetic process"/>
    <property type="evidence" value="ECO:0007669"/>
    <property type="project" value="UniProtKB-KW"/>
</dbReference>
<evidence type="ECO:0000256" key="10">
    <source>
        <dbReference type="ARBA" id="ARBA00048567"/>
    </source>
</evidence>
<keyword evidence="6 11" id="KW-0547">Nucleotide-binding</keyword>
<comment type="catalytic activity">
    <reaction evidence="10 11">
        <text>shikimate + ATP = 3-phosphoshikimate + ADP + H(+)</text>
        <dbReference type="Rhea" id="RHEA:13121"/>
        <dbReference type="ChEBI" id="CHEBI:15378"/>
        <dbReference type="ChEBI" id="CHEBI:30616"/>
        <dbReference type="ChEBI" id="CHEBI:36208"/>
        <dbReference type="ChEBI" id="CHEBI:145989"/>
        <dbReference type="ChEBI" id="CHEBI:456216"/>
        <dbReference type="EC" id="2.7.1.71"/>
    </reaction>
</comment>
<feature type="binding site" evidence="11">
    <location>
        <position position="59"/>
    </location>
    <ligand>
        <name>substrate</name>
    </ligand>
</feature>
<dbReference type="CDD" id="cd00464">
    <property type="entry name" value="SK"/>
    <property type="match status" value="1"/>
</dbReference>
<comment type="caution">
    <text evidence="12">The sequence shown here is derived from an EMBL/GenBank/DDBJ whole genome shotgun (WGS) entry which is preliminary data.</text>
</comment>
<dbReference type="Proteomes" id="UP000282106">
    <property type="component" value="Unassembled WGS sequence"/>
</dbReference>
<evidence type="ECO:0000256" key="2">
    <source>
        <dbReference type="ARBA" id="ARBA00006997"/>
    </source>
</evidence>
<feature type="binding site" evidence="11">
    <location>
        <begin position="13"/>
        <end position="18"/>
    </location>
    <ligand>
        <name>ATP</name>
        <dbReference type="ChEBI" id="CHEBI:30616"/>
    </ligand>
</feature>
<evidence type="ECO:0000256" key="6">
    <source>
        <dbReference type="ARBA" id="ARBA00022741"/>
    </source>
</evidence>
<comment type="subunit">
    <text evidence="11">Monomer.</text>
</comment>
<comment type="caution">
    <text evidence="11">Lacks conserved residue(s) required for the propagation of feature annotation.</text>
</comment>
<dbReference type="InterPro" id="IPR000623">
    <property type="entry name" value="Shikimate_kinase/TSH1"/>
</dbReference>
<evidence type="ECO:0000256" key="9">
    <source>
        <dbReference type="ARBA" id="ARBA00023141"/>
    </source>
</evidence>
<evidence type="ECO:0000256" key="1">
    <source>
        <dbReference type="ARBA" id="ARBA00004842"/>
    </source>
</evidence>
<organism evidence="12 13">
    <name type="scientific">Stagnimonas aquatica</name>
    <dbReference type="NCBI Taxonomy" id="2689987"/>
    <lineage>
        <taxon>Bacteria</taxon>
        <taxon>Pseudomonadati</taxon>
        <taxon>Pseudomonadota</taxon>
        <taxon>Gammaproteobacteria</taxon>
        <taxon>Nevskiales</taxon>
        <taxon>Nevskiaceae</taxon>
        <taxon>Stagnimonas</taxon>
    </lineage>
</organism>
<dbReference type="Pfam" id="PF01202">
    <property type="entry name" value="SKI"/>
    <property type="match status" value="1"/>
</dbReference>
<keyword evidence="11" id="KW-0963">Cytoplasm</keyword>
<keyword evidence="11" id="KW-0460">Magnesium</keyword>
<comment type="similarity">
    <text evidence="2 11">Belongs to the shikimate kinase family.</text>
</comment>
<keyword evidence="4 11" id="KW-0028">Amino-acid biosynthesis</keyword>
<name>A0A3N0VK95_9GAMM</name>
<dbReference type="PRINTS" id="PR01100">
    <property type="entry name" value="SHIKIMTKNASE"/>
</dbReference>
<dbReference type="SUPFAM" id="SSF52540">
    <property type="entry name" value="P-loop containing nucleoside triphosphate hydrolases"/>
    <property type="match status" value="1"/>
</dbReference>
<dbReference type="GO" id="GO:0000287">
    <property type="term" value="F:magnesium ion binding"/>
    <property type="evidence" value="ECO:0007669"/>
    <property type="project" value="UniProtKB-UniRule"/>
</dbReference>
<dbReference type="GO" id="GO:0008652">
    <property type="term" value="P:amino acid biosynthetic process"/>
    <property type="evidence" value="ECO:0007669"/>
    <property type="project" value="UniProtKB-KW"/>
</dbReference>
<dbReference type="InParanoid" id="A0A3N0VK95"/>
<comment type="pathway">
    <text evidence="1 11">Metabolic intermediate biosynthesis; chorismate biosynthesis; chorismate from D-erythrose 4-phosphate and phosphoenolpyruvate: step 5/7.</text>
</comment>
<evidence type="ECO:0000256" key="3">
    <source>
        <dbReference type="ARBA" id="ARBA00012154"/>
    </source>
</evidence>
<dbReference type="GO" id="GO:0005829">
    <property type="term" value="C:cytosol"/>
    <property type="evidence" value="ECO:0007669"/>
    <property type="project" value="TreeGrafter"/>
</dbReference>
<keyword evidence="7 11" id="KW-0418">Kinase</keyword>
<dbReference type="PROSITE" id="PS01128">
    <property type="entry name" value="SHIKIMATE_KINASE"/>
    <property type="match status" value="1"/>
</dbReference>
<dbReference type="AlphaFoldDB" id="A0A3N0VK95"/>
<dbReference type="Gene3D" id="3.40.50.300">
    <property type="entry name" value="P-loop containing nucleotide triphosphate hydrolases"/>
    <property type="match status" value="1"/>
</dbReference>
<dbReference type="PANTHER" id="PTHR21087:SF16">
    <property type="entry name" value="SHIKIMATE KINASE 1, CHLOROPLASTIC"/>
    <property type="match status" value="1"/>
</dbReference>